<dbReference type="AlphaFoldDB" id="A0A834SSY2"/>
<sequence length="29" mass="3351">MANSDSIDNNNQGSMYNKDKTVTTNQRRF</sequence>
<gene>
    <name evidence="2" type="ORF">G2W53_039178</name>
</gene>
<keyword evidence="3" id="KW-1185">Reference proteome</keyword>
<proteinExistence type="predicted"/>
<protein>
    <submittedName>
        <fullName evidence="2">Uncharacterized protein</fullName>
    </submittedName>
</protein>
<name>A0A834SSY2_9FABA</name>
<evidence type="ECO:0000256" key="1">
    <source>
        <dbReference type="SAM" id="MobiDB-lite"/>
    </source>
</evidence>
<reference evidence="2" key="1">
    <citation type="submission" date="2020-09" db="EMBL/GenBank/DDBJ databases">
        <title>Genome-Enabled Discovery of Anthraquinone Biosynthesis in Senna tora.</title>
        <authorList>
            <person name="Kang S.-H."/>
            <person name="Pandey R.P."/>
            <person name="Lee C.-M."/>
            <person name="Sim J.-S."/>
            <person name="Jeong J.-T."/>
            <person name="Choi B.-S."/>
            <person name="Jung M."/>
            <person name="Ginzburg D."/>
            <person name="Zhao K."/>
            <person name="Won S.Y."/>
            <person name="Oh T.-J."/>
            <person name="Yu Y."/>
            <person name="Kim N.-H."/>
            <person name="Lee O.R."/>
            <person name="Lee T.-H."/>
            <person name="Bashyal P."/>
            <person name="Kim T.-S."/>
            <person name="Lee W.-H."/>
            <person name="Kawkins C."/>
            <person name="Kim C.-K."/>
            <person name="Kim J.S."/>
            <person name="Ahn B.O."/>
            <person name="Rhee S.Y."/>
            <person name="Sohng J.K."/>
        </authorList>
    </citation>
    <scope>NUCLEOTIDE SEQUENCE</scope>
    <source>
        <tissue evidence="2">Leaf</tissue>
    </source>
</reference>
<accession>A0A834SSY2</accession>
<organism evidence="2 3">
    <name type="scientific">Senna tora</name>
    <dbReference type="NCBI Taxonomy" id="362788"/>
    <lineage>
        <taxon>Eukaryota</taxon>
        <taxon>Viridiplantae</taxon>
        <taxon>Streptophyta</taxon>
        <taxon>Embryophyta</taxon>
        <taxon>Tracheophyta</taxon>
        <taxon>Spermatophyta</taxon>
        <taxon>Magnoliopsida</taxon>
        <taxon>eudicotyledons</taxon>
        <taxon>Gunneridae</taxon>
        <taxon>Pentapetalae</taxon>
        <taxon>rosids</taxon>
        <taxon>fabids</taxon>
        <taxon>Fabales</taxon>
        <taxon>Fabaceae</taxon>
        <taxon>Caesalpinioideae</taxon>
        <taxon>Cassia clade</taxon>
        <taxon>Senna</taxon>
    </lineage>
</organism>
<feature type="region of interest" description="Disordered" evidence="1">
    <location>
        <begin position="1"/>
        <end position="29"/>
    </location>
</feature>
<comment type="caution">
    <text evidence="2">The sequence shown here is derived from an EMBL/GenBank/DDBJ whole genome shotgun (WGS) entry which is preliminary data.</text>
</comment>
<feature type="compositionally biased region" description="Polar residues" evidence="1">
    <location>
        <begin position="1"/>
        <end position="15"/>
    </location>
</feature>
<evidence type="ECO:0000313" key="3">
    <source>
        <dbReference type="Proteomes" id="UP000634136"/>
    </source>
</evidence>
<dbReference type="EMBL" id="JAAIUW010000012">
    <property type="protein sequence ID" value="KAF7807017.1"/>
    <property type="molecule type" value="Genomic_DNA"/>
</dbReference>
<evidence type="ECO:0000313" key="2">
    <source>
        <dbReference type="EMBL" id="KAF7807017.1"/>
    </source>
</evidence>
<dbReference type="Proteomes" id="UP000634136">
    <property type="component" value="Unassembled WGS sequence"/>
</dbReference>